<dbReference type="SUPFAM" id="SSF53474">
    <property type="entry name" value="alpha/beta-Hydrolases"/>
    <property type="match status" value="1"/>
</dbReference>
<evidence type="ECO:0000313" key="2">
    <source>
        <dbReference type="EMBL" id="SVA04522.1"/>
    </source>
</evidence>
<sequence length="290" mass="32339">MSQFYPEDKWVVANDLNIHYLDWGGDKTKKPLILMHGIGGHAHLFDEISPEFSDKWHVVAIDARGCGDSDWSRGGYSVQNFASDLAAFANVTGLYPFDYYGHSQGSRIGIALGAYYGDFISHLALGDYGPMPDPSPAGKATANQRMTKGAKEKPRGFFTPEQAFDWHKESEPTLNNDQLWQVVKYTYRTNWDGILIPKTDPEIKWLLGRTALKEGEFLWDCVSRISCNTMIVRGETSTVLDLNQANEMATKIPSNKGIVKEIDGAGHGLHSENREGTVKALREFFSGQNS</sequence>
<proteinExistence type="predicted"/>
<accession>A0A381SKE4</accession>
<dbReference type="PANTHER" id="PTHR43798:SF33">
    <property type="entry name" value="HYDROLASE, PUTATIVE (AFU_ORTHOLOGUE AFUA_2G14860)-RELATED"/>
    <property type="match status" value="1"/>
</dbReference>
<gene>
    <name evidence="2" type="ORF">METZ01_LOCUS57376</name>
</gene>
<dbReference type="Gene3D" id="3.40.50.1820">
    <property type="entry name" value="alpha/beta hydrolase"/>
    <property type="match status" value="1"/>
</dbReference>
<dbReference type="InterPro" id="IPR000073">
    <property type="entry name" value="AB_hydrolase_1"/>
</dbReference>
<protein>
    <recommendedName>
        <fullName evidence="1">AB hydrolase-1 domain-containing protein</fullName>
    </recommendedName>
</protein>
<name>A0A381SKE4_9ZZZZ</name>
<reference evidence="2" key="1">
    <citation type="submission" date="2018-05" db="EMBL/GenBank/DDBJ databases">
        <authorList>
            <person name="Lanie J.A."/>
            <person name="Ng W.-L."/>
            <person name="Kazmierczak K.M."/>
            <person name="Andrzejewski T.M."/>
            <person name="Davidsen T.M."/>
            <person name="Wayne K.J."/>
            <person name="Tettelin H."/>
            <person name="Glass J.I."/>
            <person name="Rusch D."/>
            <person name="Podicherti R."/>
            <person name="Tsui H.-C.T."/>
            <person name="Winkler M.E."/>
        </authorList>
    </citation>
    <scope>NUCLEOTIDE SEQUENCE</scope>
</reference>
<evidence type="ECO:0000259" key="1">
    <source>
        <dbReference type="Pfam" id="PF00561"/>
    </source>
</evidence>
<dbReference type="GO" id="GO:0016020">
    <property type="term" value="C:membrane"/>
    <property type="evidence" value="ECO:0007669"/>
    <property type="project" value="TreeGrafter"/>
</dbReference>
<dbReference type="InterPro" id="IPR050266">
    <property type="entry name" value="AB_hydrolase_sf"/>
</dbReference>
<dbReference type="EMBL" id="UINC01003234">
    <property type="protein sequence ID" value="SVA04522.1"/>
    <property type="molecule type" value="Genomic_DNA"/>
</dbReference>
<dbReference type="Pfam" id="PF00561">
    <property type="entry name" value="Abhydrolase_1"/>
    <property type="match status" value="1"/>
</dbReference>
<dbReference type="AlphaFoldDB" id="A0A381SKE4"/>
<dbReference type="PANTHER" id="PTHR43798">
    <property type="entry name" value="MONOACYLGLYCEROL LIPASE"/>
    <property type="match status" value="1"/>
</dbReference>
<organism evidence="2">
    <name type="scientific">marine metagenome</name>
    <dbReference type="NCBI Taxonomy" id="408172"/>
    <lineage>
        <taxon>unclassified sequences</taxon>
        <taxon>metagenomes</taxon>
        <taxon>ecological metagenomes</taxon>
    </lineage>
</organism>
<dbReference type="InterPro" id="IPR029058">
    <property type="entry name" value="AB_hydrolase_fold"/>
</dbReference>
<feature type="domain" description="AB hydrolase-1" evidence="1">
    <location>
        <begin position="30"/>
        <end position="273"/>
    </location>
</feature>